<reference evidence="1 2" key="1">
    <citation type="journal article" date="2012" name="BMC Genomics">
        <title>Comparative genomics of bacteria in the genus Providencia isolated from wild Drosophila melanogaster.</title>
        <authorList>
            <person name="Galac M.R."/>
            <person name="Lazzaro B.P."/>
        </authorList>
    </citation>
    <scope>NUCLEOTIDE SEQUENCE [LARGE SCALE GENOMIC DNA]</scope>
    <source>
        <strain evidence="1 2">DSM 19968</strain>
    </source>
</reference>
<dbReference type="EMBL" id="AKKL01000007">
    <property type="protein sequence ID" value="EKT64538.1"/>
    <property type="molecule type" value="Genomic_DNA"/>
</dbReference>
<dbReference type="STRING" id="1141662.OOA_02037"/>
<evidence type="ECO:0000313" key="2">
    <source>
        <dbReference type="Proteomes" id="UP000009336"/>
    </source>
</evidence>
<keyword evidence="2" id="KW-1185">Reference proteome</keyword>
<dbReference type="Proteomes" id="UP000009336">
    <property type="component" value="Unassembled WGS sequence"/>
</dbReference>
<sequence length="307" mass="35743">MNIIIGFSNFSFDVQSFSSFKEIQDQFDKFKLIKSQLNQKGVFSYLAYDILEDQYYSQSLVQQFANFSFGKDKQVIAAFKMRLEREYYIGFNRQYSGSTLKDLSRSPSESNQVCYTLYAPNGFNSTEYTSIKNITEFSSYYEDILGRYPISIKSYYERATSHFTNIIYHDDCEMTLNRVHDGFCNYSIAITQCLRALNDSSPFTGRNFIRLTRSIGSKAGYDCTPQGHSHKHFQFKFEYNGQIYPNLNCNHHLKPSKRNNEGDTKHYHKRIYFGFIPINESEYKIAIAAIGPHISTHNSQDRYAPES</sequence>
<dbReference type="PATRIC" id="fig|1141662.3.peg.411"/>
<dbReference type="HOGENOM" id="CLU_961463_0_0_6"/>
<dbReference type="RefSeq" id="WP_008910454.1">
    <property type="nucleotide sequence ID" value="NZ_KB233222.1"/>
</dbReference>
<dbReference type="OrthoDB" id="7068866at2"/>
<accession>K8WVC3</accession>
<proteinExistence type="predicted"/>
<dbReference type="AlphaFoldDB" id="K8WVC3"/>
<evidence type="ECO:0000313" key="1">
    <source>
        <dbReference type="EMBL" id="EKT64538.1"/>
    </source>
</evidence>
<organism evidence="1 2">
    <name type="scientific">Providencia burhodogranariea DSM 19968</name>
    <dbReference type="NCBI Taxonomy" id="1141662"/>
    <lineage>
        <taxon>Bacteria</taxon>
        <taxon>Pseudomonadati</taxon>
        <taxon>Pseudomonadota</taxon>
        <taxon>Gammaproteobacteria</taxon>
        <taxon>Enterobacterales</taxon>
        <taxon>Morganellaceae</taxon>
        <taxon>Providencia</taxon>
    </lineage>
</organism>
<name>K8WVC3_9GAMM</name>
<dbReference type="eggNOG" id="ENOG5033CAI">
    <property type="taxonomic scope" value="Bacteria"/>
</dbReference>
<comment type="caution">
    <text evidence="1">The sequence shown here is derived from an EMBL/GenBank/DDBJ whole genome shotgun (WGS) entry which is preliminary data.</text>
</comment>
<gene>
    <name evidence="1" type="ORF">OOA_02037</name>
</gene>
<protein>
    <submittedName>
        <fullName evidence="1">Uncharacterized protein</fullName>
    </submittedName>
</protein>